<evidence type="ECO:0000313" key="7">
    <source>
        <dbReference type="EMBL" id="ORX96504.1"/>
    </source>
</evidence>
<dbReference type="InterPro" id="IPR036855">
    <property type="entry name" value="Znf_CCCH_sf"/>
</dbReference>
<feature type="region of interest" description="Disordered" evidence="5">
    <location>
        <begin position="617"/>
        <end position="701"/>
    </location>
</feature>
<feature type="compositionally biased region" description="Acidic residues" evidence="5">
    <location>
        <begin position="310"/>
        <end position="330"/>
    </location>
</feature>
<accession>A0A1Y1YFW9</accession>
<feature type="domain" description="C3H1-type" evidence="6">
    <location>
        <begin position="1047"/>
        <end position="1074"/>
    </location>
</feature>
<feature type="zinc finger region" description="C3H1-type" evidence="4">
    <location>
        <begin position="1047"/>
        <end position="1074"/>
    </location>
</feature>
<evidence type="ECO:0000256" key="2">
    <source>
        <dbReference type="ARBA" id="ARBA00022771"/>
    </source>
</evidence>
<evidence type="ECO:0000256" key="3">
    <source>
        <dbReference type="ARBA" id="ARBA00022833"/>
    </source>
</evidence>
<feature type="compositionally biased region" description="Low complexity" evidence="5">
    <location>
        <begin position="967"/>
        <end position="986"/>
    </location>
</feature>
<reference evidence="7 8" key="1">
    <citation type="submission" date="2016-07" db="EMBL/GenBank/DDBJ databases">
        <title>Pervasive Adenine N6-methylation of Active Genes in Fungi.</title>
        <authorList>
            <consortium name="DOE Joint Genome Institute"/>
            <person name="Mondo S.J."/>
            <person name="Dannebaum R.O."/>
            <person name="Kuo R.C."/>
            <person name="Labutti K."/>
            <person name="Haridas S."/>
            <person name="Kuo A."/>
            <person name="Salamov A."/>
            <person name="Ahrendt S.R."/>
            <person name="Lipzen A."/>
            <person name="Sullivan W."/>
            <person name="Andreopoulos W.B."/>
            <person name="Clum A."/>
            <person name="Lindquist E."/>
            <person name="Daum C."/>
            <person name="Ramamoorthy G.K."/>
            <person name="Gryganskyi A."/>
            <person name="Culley D."/>
            <person name="Magnuson J.K."/>
            <person name="James T.Y."/>
            <person name="O'Malley M.A."/>
            <person name="Stajich J.E."/>
            <person name="Spatafora J.W."/>
            <person name="Visel A."/>
            <person name="Grigoriev I.V."/>
        </authorList>
    </citation>
    <scope>NUCLEOTIDE SEQUENCE [LARGE SCALE GENOMIC DNA]</scope>
    <source>
        <strain evidence="7 8">CBS 115471</strain>
    </source>
</reference>
<dbReference type="AlphaFoldDB" id="A0A1Y1YFW9"/>
<evidence type="ECO:0000256" key="4">
    <source>
        <dbReference type="PROSITE-ProRule" id="PRU00723"/>
    </source>
</evidence>
<dbReference type="GO" id="GO:0008270">
    <property type="term" value="F:zinc ion binding"/>
    <property type="evidence" value="ECO:0007669"/>
    <property type="project" value="UniProtKB-KW"/>
</dbReference>
<organism evidence="7 8">
    <name type="scientific">Clohesyomyces aquaticus</name>
    <dbReference type="NCBI Taxonomy" id="1231657"/>
    <lineage>
        <taxon>Eukaryota</taxon>
        <taxon>Fungi</taxon>
        <taxon>Dikarya</taxon>
        <taxon>Ascomycota</taxon>
        <taxon>Pezizomycotina</taxon>
        <taxon>Dothideomycetes</taxon>
        <taxon>Pleosporomycetidae</taxon>
        <taxon>Pleosporales</taxon>
        <taxon>Lindgomycetaceae</taxon>
        <taxon>Clohesyomyces</taxon>
    </lineage>
</organism>
<feature type="region of interest" description="Disordered" evidence="5">
    <location>
        <begin position="120"/>
        <end position="140"/>
    </location>
</feature>
<dbReference type="SUPFAM" id="SSF90229">
    <property type="entry name" value="CCCH zinc finger"/>
    <property type="match status" value="1"/>
</dbReference>
<feature type="region of interest" description="Disordered" evidence="5">
    <location>
        <begin position="519"/>
        <end position="593"/>
    </location>
</feature>
<feature type="compositionally biased region" description="Basic residues" evidence="5">
    <location>
        <begin position="691"/>
        <end position="701"/>
    </location>
</feature>
<dbReference type="EMBL" id="MCFA01000255">
    <property type="protein sequence ID" value="ORX96504.1"/>
    <property type="molecule type" value="Genomic_DNA"/>
</dbReference>
<dbReference type="Gene3D" id="4.10.1000.10">
    <property type="entry name" value="Zinc finger, CCCH-type"/>
    <property type="match status" value="1"/>
</dbReference>
<evidence type="ECO:0000256" key="1">
    <source>
        <dbReference type="ARBA" id="ARBA00022723"/>
    </source>
</evidence>
<feature type="compositionally biased region" description="Low complexity" evidence="5">
    <location>
        <begin position="617"/>
        <end position="653"/>
    </location>
</feature>
<gene>
    <name evidence="7" type="ORF">BCR34DRAFT_607620</name>
</gene>
<feature type="compositionally biased region" description="Basic residues" evidence="5">
    <location>
        <begin position="1023"/>
        <end position="1033"/>
    </location>
</feature>
<feature type="compositionally biased region" description="Low complexity" evidence="5">
    <location>
        <begin position="834"/>
        <end position="845"/>
    </location>
</feature>
<feature type="region of interest" description="Disordered" evidence="5">
    <location>
        <begin position="824"/>
        <end position="851"/>
    </location>
</feature>
<dbReference type="STRING" id="1231657.A0A1Y1YFW9"/>
<protein>
    <recommendedName>
        <fullName evidence="6">C3H1-type domain-containing protein</fullName>
    </recommendedName>
</protein>
<feature type="compositionally biased region" description="Basic and acidic residues" evidence="5">
    <location>
        <begin position="520"/>
        <end position="542"/>
    </location>
</feature>
<keyword evidence="3 4" id="KW-0862">Zinc</keyword>
<keyword evidence="8" id="KW-1185">Reference proteome</keyword>
<evidence type="ECO:0000259" key="6">
    <source>
        <dbReference type="PROSITE" id="PS50103"/>
    </source>
</evidence>
<dbReference type="OrthoDB" id="4347at2759"/>
<proteinExistence type="predicted"/>
<sequence length="1076" mass="117416">MAQNHVPSDHLTMSTQSIYNDPSFENLYPTIDQFGAHTWNSSQIGNPGAGFVQQGHPSSSAPVWPPNSFPQQTYNAIGHGYSNPSPYQYGQFGNHTPPVASYAHSPVLDPALVDPLGMRRGPSPYQLPSRHGTPQGQSGTVAPQALQQNATAMASVNALKSVSSFQPKNTTEMFSQRASSTPMVMQQQHMQQQQMANNPRIERPKGAPSGGFILVPSSTMAKATNSVPLNKYVTIGSQQVTIPLNRSALPQYNARCSVHDLKKLGDKKVLAKISKKSASSKTYRLNTILGSKTGAGGPSTLKRETSDSDTVSDSDDSSSDYSSDDEEEEISPLPAARPEGPAEAVRYDVIKATWHPRRSAVGTQKVKDSLSEFWKVLSPIQKRWRMDSNAVKEAEDQKNTGELPVLKSRVASQRDLLEAALKTALELGHPDIIYNLGKIKPFSYLCYMFMANRHKVKDYNGPLSSLLYEILHRCKDTLTTEFLEETKLVRALKIMKKDGANDKNKRLIDEIIDGAAANSEKLKGNSPPKDESIESKDGKRPVTEPSVAKKPNPSAPTTGPVKKTTLVAPGSKATPASAAPLQKRPGAGSAVGTVKAHKNQVVNKPSTFFSTLNAVTKKPTTASTTTATAKAASQPKASAAATKKPVTVAPAKPGFSFAATMASLLTSKEEPEAPPKPEKQLPPETEEEKKRRLRKESRRHLRVQFRPDASLVDIRLFNHDPEEELGHDENFVRDAGDIGGEGRMFKQHKEKDMDYDDDDDEPEQSYRDWIDPTYVDFSRVDLDERKRNYEPFGGGMMKVISPETEANKLRENSTLMVFYSHPSDIPASPREPLESTTEESTNVTEFGQPPDWVLQRSPNHLVVPPTQTADFSSLEAIFRQHALPQTAAPVAPAPAAYAPPQPAAAPDLSAILGALSAAAQQQAPAQAPALQPPVAAQPPAFDLAALLANVAAANPGVNFPPPPTAPWPFAQPFQQPQPQAQPQQQQNTAGFLQTQPSQRNQQASGGTKRWRSEEDNHESGRGGFKKAKGHKNRFNNERQGDAPHNVPHKVIPCRFFQKGQCAKGDECTFIHDLNFQ</sequence>
<name>A0A1Y1YFW9_9PLEO</name>
<evidence type="ECO:0000256" key="5">
    <source>
        <dbReference type="SAM" id="MobiDB-lite"/>
    </source>
</evidence>
<dbReference type="PROSITE" id="PS50103">
    <property type="entry name" value="ZF_C3H1"/>
    <property type="match status" value="1"/>
</dbReference>
<feature type="compositionally biased region" description="Basic and acidic residues" evidence="5">
    <location>
        <begin position="1010"/>
        <end position="1020"/>
    </location>
</feature>
<dbReference type="Pfam" id="PF18044">
    <property type="entry name" value="zf-CCCH_4"/>
    <property type="match status" value="1"/>
</dbReference>
<keyword evidence="1 4" id="KW-0479">Metal-binding</keyword>
<feature type="region of interest" description="Disordered" evidence="5">
    <location>
        <begin position="289"/>
        <end position="342"/>
    </location>
</feature>
<feature type="region of interest" description="Disordered" evidence="5">
    <location>
        <begin position="957"/>
        <end position="1046"/>
    </location>
</feature>
<dbReference type="InterPro" id="IPR000571">
    <property type="entry name" value="Znf_CCCH"/>
</dbReference>
<dbReference type="Proteomes" id="UP000193144">
    <property type="component" value="Unassembled WGS sequence"/>
</dbReference>
<dbReference type="SMART" id="SM00356">
    <property type="entry name" value="ZnF_C3H1"/>
    <property type="match status" value="1"/>
</dbReference>
<feature type="compositionally biased region" description="Polar residues" evidence="5">
    <location>
        <begin position="987"/>
        <end position="1005"/>
    </location>
</feature>
<comment type="caution">
    <text evidence="7">The sequence shown here is derived from an EMBL/GenBank/DDBJ whole genome shotgun (WGS) entry which is preliminary data.</text>
</comment>
<feature type="compositionally biased region" description="Basic and acidic residues" evidence="5">
    <location>
        <begin position="667"/>
        <end position="681"/>
    </location>
</feature>
<evidence type="ECO:0000313" key="8">
    <source>
        <dbReference type="Proteomes" id="UP000193144"/>
    </source>
</evidence>
<keyword evidence="2 4" id="KW-0863">Zinc-finger</keyword>
<dbReference type="InterPro" id="IPR041367">
    <property type="entry name" value="Znf-CCCH_4"/>
</dbReference>